<organism evidence="1 2">
    <name type="scientific">Polyplosphaeria fusca</name>
    <dbReference type="NCBI Taxonomy" id="682080"/>
    <lineage>
        <taxon>Eukaryota</taxon>
        <taxon>Fungi</taxon>
        <taxon>Dikarya</taxon>
        <taxon>Ascomycota</taxon>
        <taxon>Pezizomycotina</taxon>
        <taxon>Dothideomycetes</taxon>
        <taxon>Pleosporomycetidae</taxon>
        <taxon>Pleosporales</taxon>
        <taxon>Tetraplosphaeriaceae</taxon>
        <taxon>Polyplosphaeria</taxon>
    </lineage>
</organism>
<feature type="non-terminal residue" evidence="1">
    <location>
        <position position="116"/>
    </location>
</feature>
<dbReference type="OrthoDB" id="437457at2759"/>
<dbReference type="Proteomes" id="UP000799444">
    <property type="component" value="Unassembled WGS sequence"/>
</dbReference>
<reference evidence="1" key="1">
    <citation type="journal article" date="2020" name="Stud. Mycol.">
        <title>101 Dothideomycetes genomes: a test case for predicting lifestyles and emergence of pathogens.</title>
        <authorList>
            <person name="Haridas S."/>
            <person name="Albert R."/>
            <person name="Binder M."/>
            <person name="Bloem J."/>
            <person name="Labutti K."/>
            <person name="Salamov A."/>
            <person name="Andreopoulos B."/>
            <person name="Baker S."/>
            <person name="Barry K."/>
            <person name="Bills G."/>
            <person name="Bluhm B."/>
            <person name="Cannon C."/>
            <person name="Castanera R."/>
            <person name="Culley D."/>
            <person name="Daum C."/>
            <person name="Ezra D."/>
            <person name="Gonzalez J."/>
            <person name="Henrissat B."/>
            <person name="Kuo A."/>
            <person name="Liang C."/>
            <person name="Lipzen A."/>
            <person name="Lutzoni F."/>
            <person name="Magnuson J."/>
            <person name="Mondo S."/>
            <person name="Nolan M."/>
            <person name="Ohm R."/>
            <person name="Pangilinan J."/>
            <person name="Park H.-J."/>
            <person name="Ramirez L."/>
            <person name="Alfaro M."/>
            <person name="Sun H."/>
            <person name="Tritt A."/>
            <person name="Yoshinaga Y."/>
            <person name="Zwiers L.-H."/>
            <person name="Turgeon B."/>
            <person name="Goodwin S."/>
            <person name="Spatafora J."/>
            <person name="Crous P."/>
            <person name="Grigoriev I."/>
        </authorList>
    </citation>
    <scope>NUCLEOTIDE SEQUENCE</scope>
    <source>
        <strain evidence="1">CBS 125425</strain>
    </source>
</reference>
<evidence type="ECO:0000313" key="1">
    <source>
        <dbReference type="EMBL" id="KAF2728890.1"/>
    </source>
</evidence>
<evidence type="ECO:0000313" key="2">
    <source>
        <dbReference type="Proteomes" id="UP000799444"/>
    </source>
</evidence>
<dbReference type="AlphaFoldDB" id="A0A9P4QNJ9"/>
<protein>
    <submittedName>
        <fullName evidence="1">Uncharacterized protein</fullName>
    </submittedName>
</protein>
<name>A0A9P4QNJ9_9PLEO</name>
<comment type="caution">
    <text evidence="1">The sequence shown here is derived from an EMBL/GenBank/DDBJ whole genome shotgun (WGS) entry which is preliminary data.</text>
</comment>
<accession>A0A9P4QNJ9</accession>
<gene>
    <name evidence="1" type="ORF">EJ04DRAFT_448438</name>
</gene>
<sequence>MDWPTHNLLCANFSSFKMSIRPTKQHYRAILFPVDEATPEFFWLHCPCVDGGYQIEEILGLDAVRTEVPIQFNSILSRRLANTILFCYRKDFFIDGSKPNQSVASVAATKSGQLYD</sequence>
<keyword evidence="2" id="KW-1185">Reference proteome</keyword>
<proteinExistence type="predicted"/>
<dbReference type="EMBL" id="ML996263">
    <property type="protein sequence ID" value="KAF2728890.1"/>
    <property type="molecule type" value="Genomic_DNA"/>
</dbReference>